<evidence type="ECO:0000313" key="2">
    <source>
        <dbReference type="EMBL" id="KAJ0400633.1"/>
    </source>
</evidence>
<comment type="caution">
    <text evidence="2">The sequence shown here is derived from an EMBL/GenBank/DDBJ whole genome shotgun (WGS) entry which is preliminary data.</text>
</comment>
<dbReference type="EMBL" id="JAKCXM010000150">
    <property type="protein sequence ID" value="KAJ0400633.1"/>
    <property type="molecule type" value="Genomic_DNA"/>
</dbReference>
<keyword evidence="3" id="KW-1185">Reference proteome</keyword>
<reference evidence="2" key="1">
    <citation type="submission" date="2021-12" db="EMBL/GenBank/DDBJ databases">
        <title>Prjna785345.</title>
        <authorList>
            <person name="Rujirawat T."/>
            <person name="Krajaejun T."/>
        </authorList>
    </citation>
    <scope>NUCLEOTIDE SEQUENCE</scope>
    <source>
        <strain evidence="2">Pi057C3</strain>
    </source>
</reference>
<dbReference type="PANTHER" id="PTHR31485">
    <property type="entry name" value="PEPTIDYL SERINE ALPHA-GALACTOSYLTRANSFERASE"/>
    <property type="match status" value="1"/>
</dbReference>
<dbReference type="GO" id="GO:0016757">
    <property type="term" value="F:glycosyltransferase activity"/>
    <property type="evidence" value="ECO:0007669"/>
    <property type="project" value="InterPro"/>
</dbReference>
<evidence type="ECO:0000313" key="3">
    <source>
        <dbReference type="Proteomes" id="UP001209570"/>
    </source>
</evidence>
<dbReference type="PANTHER" id="PTHR31485:SF7">
    <property type="entry name" value="PEPTIDYL SERINE ALPHA-GALACTOSYLTRANSFERASE"/>
    <property type="match status" value="1"/>
</dbReference>
<evidence type="ECO:0000256" key="1">
    <source>
        <dbReference type="SAM" id="MobiDB-lite"/>
    </source>
</evidence>
<dbReference type="AlphaFoldDB" id="A0AAD5M175"/>
<sequence>MRPASRSRFAQLARREVLLVLAVVCVSFLYLSRSLIGPSQSAWKPVTVLHETGAGANPLDHTTISALRNPDALHASPPPGAMGGDDNEFQDYVRESEHRGDDSDDIHVIFSQSCDQSSRIIQQTIIQQTATAVGQKGPITQLLSGCSDDQRAEVLREPTFYHNFQRYFTRNYMPHPEPGIDDWYMAYNKPFALRDWLRNVRPRNKFVALIDGDFAFFHRLEINTGRNVSEFYYGARDAATVNDTVRDGQALAQNWGMYGGVMWFKEADKIKGICGEGDTALPCAKVSLEDAKEYYEDTASPYILTMNDLDRMIDDYCHFTVLGRKMSDNWVVEMEAYTFATANHGIRHNKLHNYAISLPPWRDVDDEYWRHVDVIPDDQNPCDPATGVLRPGPELPPLYFFHWFHRYGREHYSFYKRDLPKGFAKCDGPLLKLPPMDEWKEASANADPRSRRNERRYVWAECTITKLVNQAALAFREKTCPNGFSTKADYVLTKAPSLLV</sequence>
<feature type="region of interest" description="Disordered" evidence="1">
    <location>
        <begin position="69"/>
        <end position="88"/>
    </location>
</feature>
<protein>
    <submittedName>
        <fullName evidence="2">Uncharacterized protein</fullName>
    </submittedName>
</protein>
<dbReference type="Proteomes" id="UP001209570">
    <property type="component" value="Unassembled WGS sequence"/>
</dbReference>
<name>A0AAD5M175_PYTIN</name>
<gene>
    <name evidence="2" type="ORF">P43SY_000918</name>
</gene>
<organism evidence="2 3">
    <name type="scientific">Pythium insidiosum</name>
    <name type="common">Pythiosis disease agent</name>
    <dbReference type="NCBI Taxonomy" id="114742"/>
    <lineage>
        <taxon>Eukaryota</taxon>
        <taxon>Sar</taxon>
        <taxon>Stramenopiles</taxon>
        <taxon>Oomycota</taxon>
        <taxon>Peronosporomycetes</taxon>
        <taxon>Pythiales</taxon>
        <taxon>Pythiaceae</taxon>
        <taxon>Pythium</taxon>
    </lineage>
</organism>
<proteinExistence type="predicted"/>
<dbReference type="InterPro" id="IPR044845">
    <property type="entry name" value="HPAT/SRGT1-like"/>
</dbReference>
<accession>A0AAD5M175</accession>